<dbReference type="RefSeq" id="WP_272084267.1">
    <property type="nucleotide sequence ID" value="NZ_JAQNDL010000001.1"/>
</dbReference>
<dbReference type="Gene3D" id="3.40.47.10">
    <property type="match status" value="1"/>
</dbReference>
<dbReference type="SUPFAM" id="SSF53901">
    <property type="entry name" value="Thiolase-like"/>
    <property type="match status" value="2"/>
</dbReference>
<reference evidence="1 2" key="1">
    <citation type="submission" date="2022-11" db="EMBL/GenBank/DDBJ databases">
        <title>Minimal conservation of predation-associated metabolite biosynthetic gene clusters underscores biosynthetic potential of Myxococcota including descriptions for ten novel species: Archangium lansinium sp. nov., Myxococcus landrumus sp. nov., Nannocystis bai.</title>
        <authorList>
            <person name="Ahearne A."/>
            <person name="Stevens C."/>
            <person name="Dowd S."/>
        </authorList>
    </citation>
    <scope>NUCLEOTIDE SEQUENCE [LARGE SCALE GENOMIC DNA]</scope>
    <source>
        <strain evidence="1 2">BB15-2</strain>
    </source>
</reference>
<gene>
    <name evidence="1" type="ORF">POL25_02990</name>
</gene>
<evidence type="ECO:0008006" key="3">
    <source>
        <dbReference type="Google" id="ProtNLM"/>
    </source>
</evidence>
<dbReference type="Proteomes" id="UP001221686">
    <property type="component" value="Unassembled WGS sequence"/>
</dbReference>
<protein>
    <recommendedName>
        <fullName evidence="3">3-oxoacyl-[acyl-carrier-protein] synthase-1</fullName>
    </recommendedName>
</protein>
<comment type="caution">
    <text evidence="1">The sequence shown here is derived from an EMBL/GenBank/DDBJ whole genome shotgun (WGS) entry which is preliminary data.</text>
</comment>
<dbReference type="EMBL" id="JAQNDL010000001">
    <property type="protein sequence ID" value="MDC0715842.1"/>
    <property type="molecule type" value="Genomic_DNA"/>
</dbReference>
<evidence type="ECO:0000313" key="2">
    <source>
        <dbReference type="Proteomes" id="UP001221686"/>
    </source>
</evidence>
<sequence length="349" mass="36763">MNARLEVVAIGARTPVGHDAISSAAAVRAGIARCSEYPFATPDGAPLVAAADSRIDPLLEGNPRLVPLLASALAEVARTLARGAPHAGPQHLLLALPEARPGFDKREAAELLGLALACLRRLGVAAEARVAGHGHAGAVQAVEHAARIVAADPDALCWIAGVDSWLHADTLLWLEDQRRCAQPGVRSGFIPGEAAGCLALASPELRRRLRLPALALVRGARTAREAHLRTSDTGTFGEGMRDAVVGAASDLRLPDERIDTLYNDINGERYRSEEWGFVALRTAELWKSLQYDAPADRWGDVGAATVPLAAILGVQSFRRSYASGPRVMITAGSDGGLRGALLLQRPAGP</sequence>
<keyword evidence="2" id="KW-1185">Reference proteome</keyword>
<evidence type="ECO:0000313" key="1">
    <source>
        <dbReference type="EMBL" id="MDC0715842.1"/>
    </source>
</evidence>
<proteinExistence type="predicted"/>
<organism evidence="1 2">
    <name type="scientific">Nannocystis bainbridge</name>
    <dbReference type="NCBI Taxonomy" id="2995303"/>
    <lineage>
        <taxon>Bacteria</taxon>
        <taxon>Pseudomonadati</taxon>
        <taxon>Myxococcota</taxon>
        <taxon>Polyangia</taxon>
        <taxon>Nannocystales</taxon>
        <taxon>Nannocystaceae</taxon>
        <taxon>Nannocystis</taxon>
    </lineage>
</organism>
<accession>A0ABT5DQA1</accession>
<name>A0ABT5DQA1_9BACT</name>
<dbReference type="InterPro" id="IPR016039">
    <property type="entry name" value="Thiolase-like"/>
</dbReference>